<dbReference type="EMBL" id="JAEVFJ010000007">
    <property type="protein sequence ID" value="KAH8103581.1"/>
    <property type="molecule type" value="Genomic_DNA"/>
</dbReference>
<sequence length="292" mass="32927">MSSPRPLTTIEQIGYYLHTLHRFCRSNYKTTLFPVSFFALACAPQLKLSHICHVVAWLWLHILHFDLSNQTIGVEEDRVNKPDRPIPDGRISLESAITLRWIVFPICLLYSLSYSVQVFYASFVLAILTVIYNEWKCARKWYVKNSLNGAGYACFQLGATLIASANRSKMDSTAWTSILISACILTSTIHAQDVKDVLGDTAIGRLTLPAAHPKIARRSILVGLVLWTGGLIQFWKLDAATSVVLMALALLTGYRFVALSSIRDDSLSYILYNLWVSCVYALPGYYRWMHPV</sequence>
<dbReference type="CDD" id="cd13965">
    <property type="entry name" value="PT_UbiA_3"/>
    <property type="match status" value="1"/>
</dbReference>
<feature type="transmembrane region" description="Helical" evidence="5">
    <location>
        <begin position="240"/>
        <end position="257"/>
    </location>
</feature>
<dbReference type="InterPro" id="IPR050475">
    <property type="entry name" value="Prenyltransferase_related"/>
</dbReference>
<dbReference type="Gene3D" id="1.10.357.140">
    <property type="entry name" value="UbiA prenyltransferase"/>
    <property type="match status" value="1"/>
</dbReference>
<feature type="transmembrane region" description="Helical" evidence="5">
    <location>
        <begin position="118"/>
        <end position="135"/>
    </location>
</feature>
<comment type="caution">
    <text evidence="6">The sequence shown here is derived from an EMBL/GenBank/DDBJ whole genome shotgun (WGS) entry which is preliminary data.</text>
</comment>
<dbReference type="Proteomes" id="UP000813824">
    <property type="component" value="Unassembled WGS sequence"/>
</dbReference>
<keyword evidence="3 5" id="KW-1133">Transmembrane helix</keyword>
<dbReference type="InterPro" id="IPR000537">
    <property type="entry name" value="UbiA_prenyltransferase"/>
</dbReference>
<dbReference type="GO" id="GO:0016020">
    <property type="term" value="C:membrane"/>
    <property type="evidence" value="ECO:0007669"/>
    <property type="project" value="UniProtKB-SubCell"/>
</dbReference>
<organism evidence="6 7">
    <name type="scientific">Cristinia sonorae</name>
    <dbReference type="NCBI Taxonomy" id="1940300"/>
    <lineage>
        <taxon>Eukaryota</taxon>
        <taxon>Fungi</taxon>
        <taxon>Dikarya</taxon>
        <taxon>Basidiomycota</taxon>
        <taxon>Agaricomycotina</taxon>
        <taxon>Agaricomycetes</taxon>
        <taxon>Agaricomycetidae</taxon>
        <taxon>Agaricales</taxon>
        <taxon>Pleurotineae</taxon>
        <taxon>Stephanosporaceae</taxon>
        <taxon>Cristinia</taxon>
    </lineage>
</organism>
<gene>
    <name evidence="6" type="ORF">BXZ70DRAFT_1005977</name>
</gene>
<feature type="transmembrane region" description="Helical" evidence="5">
    <location>
        <begin position="215"/>
        <end position="234"/>
    </location>
</feature>
<accession>A0A8K0UUS7</accession>
<dbReference type="PANTHER" id="PTHR42723">
    <property type="entry name" value="CHLOROPHYLL SYNTHASE"/>
    <property type="match status" value="1"/>
</dbReference>
<reference evidence="6" key="1">
    <citation type="journal article" date="2021" name="New Phytol.">
        <title>Evolutionary innovations through gain and loss of genes in the ectomycorrhizal Boletales.</title>
        <authorList>
            <person name="Wu G."/>
            <person name="Miyauchi S."/>
            <person name="Morin E."/>
            <person name="Kuo A."/>
            <person name="Drula E."/>
            <person name="Varga T."/>
            <person name="Kohler A."/>
            <person name="Feng B."/>
            <person name="Cao Y."/>
            <person name="Lipzen A."/>
            <person name="Daum C."/>
            <person name="Hundley H."/>
            <person name="Pangilinan J."/>
            <person name="Johnson J."/>
            <person name="Barry K."/>
            <person name="LaButti K."/>
            <person name="Ng V."/>
            <person name="Ahrendt S."/>
            <person name="Min B."/>
            <person name="Choi I.G."/>
            <person name="Park H."/>
            <person name="Plett J.M."/>
            <person name="Magnuson J."/>
            <person name="Spatafora J.W."/>
            <person name="Nagy L.G."/>
            <person name="Henrissat B."/>
            <person name="Grigoriev I.V."/>
            <person name="Yang Z.L."/>
            <person name="Xu J."/>
            <person name="Martin F.M."/>
        </authorList>
    </citation>
    <scope>NUCLEOTIDE SEQUENCE</scope>
    <source>
        <strain evidence="6">KKN 215</strain>
    </source>
</reference>
<keyword evidence="7" id="KW-1185">Reference proteome</keyword>
<protein>
    <submittedName>
        <fullName evidence="6">UbiA prenyltransferase family</fullName>
    </submittedName>
</protein>
<dbReference type="Pfam" id="PF01040">
    <property type="entry name" value="UbiA"/>
    <property type="match status" value="1"/>
</dbReference>
<evidence type="ECO:0000313" key="6">
    <source>
        <dbReference type="EMBL" id="KAH8103581.1"/>
    </source>
</evidence>
<evidence type="ECO:0000256" key="2">
    <source>
        <dbReference type="ARBA" id="ARBA00022692"/>
    </source>
</evidence>
<dbReference type="PANTHER" id="PTHR42723:SF1">
    <property type="entry name" value="CHLOROPHYLL SYNTHASE, CHLOROPLASTIC"/>
    <property type="match status" value="1"/>
</dbReference>
<dbReference type="OrthoDB" id="434972at2759"/>
<keyword evidence="2 5" id="KW-0812">Transmembrane</keyword>
<proteinExistence type="predicted"/>
<evidence type="ECO:0000313" key="7">
    <source>
        <dbReference type="Proteomes" id="UP000813824"/>
    </source>
</evidence>
<evidence type="ECO:0000256" key="3">
    <source>
        <dbReference type="ARBA" id="ARBA00022989"/>
    </source>
</evidence>
<name>A0A8K0UUS7_9AGAR</name>
<evidence type="ECO:0000256" key="1">
    <source>
        <dbReference type="ARBA" id="ARBA00004141"/>
    </source>
</evidence>
<dbReference type="GO" id="GO:0016765">
    <property type="term" value="F:transferase activity, transferring alkyl or aryl (other than methyl) groups"/>
    <property type="evidence" value="ECO:0007669"/>
    <property type="project" value="InterPro"/>
</dbReference>
<dbReference type="InterPro" id="IPR044878">
    <property type="entry name" value="UbiA_sf"/>
</dbReference>
<dbReference type="AlphaFoldDB" id="A0A8K0UUS7"/>
<evidence type="ECO:0000256" key="4">
    <source>
        <dbReference type="ARBA" id="ARBA00023136"/>
    </source>
</evidence>
<feature type="transmembrane region" description="Helical" evidence="5">
    <location>
        <begin position="269"/>
        <end position="286"/>
    </location>
</feature>
<comment type="subcellular location">
    <subcellularLocation>
        <location evidence="1">Membrane</location>
        <topology evidence="1">Multi-pass membrane protein</topology>
    </subcellularLocation>
</comment>
<keyword evidence="4 5" id="KW-0472">Membrane</keyword>
<evidence type="ECO:0000256" key="5">
    <source>
        <dbReference type="SAM" id="Phobius"/>
    </source>
</evidence>